<reference evidence="6" key="1">
    <citation type="journal article" date="2020" name="mSystems">
        <title>Genome- and Community-Level Interaction Insights into Carbon Utilization and Element Cycling Functions of Hydrothermarchaeota in Hydrothermal Sediment.</title>
        <authorList>
            <person name="Zhou Z."/>
            <person name="Liu Y."/>
            <person name="Xu W."/>
            <person name="Pan J."/>
            <person name="Luo Z.H."/>
            <person name="Li M."/>
        </authorList>
    </citation>
    <scope>NUCLEOTIDE SEQUENCE [LARGE SCALE GENOMIC DNA]</scope>
    <source>
        <strain evidence="6">SpSt-374</strain>
    </source>
</reference>
<dbReference type="GO" id="GO:0006826">
    <property type="term" value="P:iron ion transport"/>
    <property type="evidence" value="ECO:0007669"/>
    <property type="project" value="UniProtKB-KW"/>
</dbReference>
<dbReference type="PANTHER" id="PTHR30006">
    <property type="entry name" value="THIAMINE-BINDING PERIPLASMIC PROTEIN-RELATED"/>
    <property type="match status" value="1"/>
</dbReference>
<dbReference type="PROSITE" id="PS51318">
    <property type="entry name" value="TAT"/>
    <property type="match status" value="1"/>
</dbReference>
<keyword evidence="4" id="KW-0479">Metal-binding</keyword>
<keyword evidence="2" id="KW-0406">Ion transport</keyword>
<sequence length="349" mass="37586">MQKITRRVFLAGGAAMAAVAVGELGSGRTSLAQGGTVNLYSARHYDTDSQLYSSFTSKTGIKVNLVQGSAEELLERIKSEGANSPADVLITVDAGNLWRADSQGLFQPVSSQVLQGIPGNLRHPQGHWFGLSMRARAIMYNKNKVNPAQLSTYEDLAAQKWRGKILIRSSSNVYNQSLVASLIAVHGAQKTEQWARALVANFARPPEGNDTAQITACAAGMGDIAIANSYYLVRLAKSSNPQERAIADRVGMFFPNQRDRGTHVNISGAGVLKYAPNKAGAIKFIEHMASTQAQQIFASGNNEYPVVSGVPLDSVLQRYGTFKSDPINVASLGSNNSEAIKIMDRVGWK</sequence>
<name>A0A7C3ZYN1_9CYAN</name>
<evidence type="ECO:0000313" key="6">
    <source>
        <dbReference type="EMBL" id="HGG01967.1"/>
    </source>
</evidence>
<dbReference type="Pfam" id="PF13416">
    <property type="entry name" value="SBP_bac_8"/>
    <property type="match status" value="1"/>
</dbReference>
<feature type="binding site" evidence="4">
    <location>
        <position position="44"/>
    </location>
    <ligand>
        <name>Fe cation</name>
        <dbReference type="ChEBI" id="CHEBI:24875"/>
    </ligand>
</feature>
<dbReference type="PANTHER" id="PTHR30006:SF15">
    <property type="entry name" value="IRON-UTILIZATION PERIPLASMIC PROTEIN"/>
    <property type="match status" value="1"/>
</dbReference>
<feature type="binding site" evidence="4">
    <location>
        <position position="231"/>
    </location>
    <ligand>
        <name>Fe cation</name>
        <dbReference type="ChEBI" id="CHEBI:24875"/>
    </ligand>
</feature>
<evidence type="ECO:0000256" key="3">
    <source>
        <dbReference type="ARBA" id="ARBA00022729"/>
    </source>
</evidence>
<dbReference type="GO" id="GO:0046872">
    <property type="term" value="F:metal ion binding"/>
    <property type="evidence" value="ECO:0007669"/>
    <property type="project" value="UniProtKB-KW"/>
</dbReference>
<comment type="similarity">
    <text evidence="1">Belongs to the bacterial solute-binding protein 1 family.</text>
</comment>
<feature type="signal peptide" evidence="5">
    <location>
        <begin position="1"/>
        <end position="17"/>
    </location>
</feature>
<dbReference type="Gene3D" id="3.40.190.10">
    <property type="entry name" value="Periplasmic binding protein-like II"/>
    <property type="match status" value="2"/>
</dbReference>
<organism evidence="6">
    <name type="scientific">Planktothricoides sp. SpSt-374</name>
    <dbReference type="NCBI Taxonomy" id="2282167"/>
    <lineage>
        <taxon>Bacteria</taxon>
        <taxon>Bacillati</taxon>
        <taxon>Cyanobacteriota</taxon>
        <taxon>Cyanophyceae</taxon>
        <taxon>Oscillatoriophycideae</taxon>
        <taxon>Oscillatoriales</taxon>
        <taxon>Oscillatoriaceae</taxon>
        <taxon>Planktothricoides</taxon>
    </lineage>
</organism>
<gene>
    <name evidence="6" type="ORF">ENR15_15315</name>
</gene>
<dbReference type="SUPFAM" id="SSF53850">
    <property type="entry name" value="Periplasmic binding protein-like II"/>
    <property type="match status" value="1"/>
</dbReference>
<feature type="chain" id="PRO_5027914761" evidence="5">
    <location>
        <begin position="18"/>
        <end position="349"/>
    </location>
</feature>
<dbReference type="InterPro" id="IPR006311">
    <property type="entry name" value="TAT_signal"/>
</dbReference>
<keyword evidence="4" id="KW-0408">Iron</keyword>
<keyword evidence="2" id="KW-0813">Transport</keyword>
<keyword evidence="2" id="KW-0410">Iron transport</keyword>
<evidence type="ECO:0000256" key="4">
    <source>
        <dbReference type="PIRSR" id="PIRSR002825-1"/>
    </source>
</evidence>
<evidence type="ECO:0000256" key="1">
    <source>
        <dbReference type="ARBA" id="ARBA00008520"/>
    </source>
</evidence>
<dbReference type="InterPro" id="IPR006059">
    <property type="entry name" value="SBP"/>
</dbReference>
<comment type="caution">
    <text evidence="6">The sequence shown here is derived from an EMBL/GenBank/DDBJ whole genome shotgun (WGS) entry which is preliminary data.</text>
</comment>
<proteinExistence type="inferred from homology"/>
<keyword evidence="3 5" id="KW-0732">Signal</keyword>
<protein>
    <submittedName>
        <fullName evidence="6">Fe(3+) ABC transporter substrate-binding protein</fullName>
    </submittedName>
</protein>
<dbReference type="InterPro" id="IPR026045">
    <property type="entry name" value="Ferric-bd"/>
</dbReference>
<evidence type="ECO:0000256" key="2">
    <source>
        <dbReference type="ARBA" id="ARBA00022496"/>
    </source>
</evidence>
<dbReference type="AlphaFoldDB" id="A0A7C3ZYN1"/>
<accession>A0A7C3ZYN1</accession>
<dbReference type="GO" id="GO:0030288">
    <property type="term" value="C:outer membrane-bounded periplasmic space"/>
    <property type="evidence" value="ECO:0007669"/>
    <property type="project" value="TreeGrafter"/>
</dbReference>
<dbReference type="PIRSF" id="PIRSF002825">
    <property type="entry name" value="CfbpA"/>
    <property type="match status" value="1"/>
</dbReference>
<evidence type="ECO:0000256" key="5">
    <source>
        <dbReference type="SAM" id="SignalP"/>
    </source>
</evidence>
<feature type="binding site" evidence="4">
    <location>
        <position position="230"/>
    </location>
    <ligand>
        <name>Fe cation</name>
        <dbReference type="ChEBI" id="CHEBI:24875"/>
    </ligand>
</feature>
<dbReference type="CDD" id="cd13542">
    <property type="entry name" value="PBP2_FutA1_ilke"/>
    <property type="match status" value="1"/>
</dbReference>
<dbReference type="EMBL" id="DSPX01000153">
    <property type="protein sequence ID" value="HGG01967.1"/>
    <property type="molecule type" value="Genomic_DNA"/>
</dbReference>